<feature type="transmembrane region" description="Helical" evidence="1">
    <location>
        <begin position="70"/>
        <end position="93"/>
    </location>
</feature>
<protein>
    <submittedName>
        <fullName evidence="2">Uncharacterized protein</fullName>
    </submittedName>
</protein>
<evidence type="ECO:0000256" key="1">
    <source>
        <dbReference type="SAM" id="Phobius"/>
    </source>
</evidence>
<dbReference type="AlphaFoldDB" id="A0A2A4X689"/>
<keyword evidence="1" id="KW-0472">Membrane</keyword>
<evidence type="ECO:0000313" key="2">
    <source>
        <dbReference type="EMBL" id="PCI77649.1"/>
    </source>
</evidence>
<sequence length="124" mass="13892">MEAVEKIAGIFGPMVLFLGLWSLFYKGELAKVVECVEKSSSCLYLLGLINLLLGLGILNFYNTWTSTLPVLVTLLGWVMFIRGLFCFFIPGFIHKILSAQRDYTLFSGLVSIFWGGALCYIAFM</sequence>
<evidence type="ECO:0000313" key="3">
    <source>
        <dbReference type="Proteomes" id="UP000218775"/>
    </source>
</evidence>
<reference evidence="3" key="1">
    <citation type="submission" date="2017-08" db="EMBL/GenBank/DDBJ databases">
        <title>A dynamic microbial community with high functional redundancy inhabits the cold, oxic subseafloor aquifer.</title>
        <authorList>
            <person name="Tully B.J."/>
            <person name="Wheat C.G."/>
            <person name="Glazer B.T."/>
            <person name="Huber J.A."/>
        </authorList>
    </citation>
    <scope>NUCLEOTIDE SEQUENCE [LARGE SCALE GENOMIC DNA]</scope>
</reference>
<feature type="transmembrane region" description="Helical" evidence="1">
    <location>
        <begin position="6"/>
        <end position="24"/>
    </location>
</feature>
<feature type="transmembrane region" description="Helical" evidence="1">
    <location>
        <begin position="105"/>
        <end position="123"/>
    </location>
</feature>
<feature type="transmembrane region" description="Helical" evidence="1">
    <location>
        <begin position="44"/>
        <end position="64"/>
    </location>
</feature>
<keyword evidence="1" id="KW-1133">Transmembrane helix</keyword>
<comment type="caution">
    <text evidence="2">The sequence shown here is derived from an EMBL/GenBank/DDBJ whole genome shotgun (WGS) entry which is preliminary data.</text>
</comment>
<gene>
    <name evidence="2" type="ORF">COB21_02725</name>
</gene>
<proteinExistence type="predicted"/>
<keyword evidence="1" id="KW-0812">Transmembrane</keyword>
<dbReference type="Proteomes" id="UP000218775">
    <property type="component" value="Unassembled WGS sequence"/>
</dbReference>
<organism evidence="2 3">
    <name type="scientific">Aerophobetes bacterium</name>
    <dbReference type="NCBI Taxonomy" id="2030807"/>
    <lineage>
        <taxon>Bacteria</taxon>
        <taxon>Candidatus Aerophobota</taxon>
    </lineage>
</organism>
<name>A0A2A4X689_UNCAE</name>
<accession>A0A2A4X689</accession>
<dbReference type="EMBL" id="NVUK01000014">
    <property type="protein sequence ID" value="PCI77649.1"/>
    <property type="molecule type" value="Genomic_DNA"/>
</dbReference>